<dbReference type="InterPro" id="IPR021005">
    <property type="entry name" value="Znf_CGNR"/>
</dbReference>
<dbReference type="AlphaFoldDB" id="A0A1R0L3D5"/>
<dbReference type="RefSeq" id="WP_076154813.1">
    <property type="nucleotide sequence ID" value="NZ_JBEZVB010000006.1"/>
</dbReference>
<dbReference type="Pfam" id="PF11706">
    <property type="entry name" value="zf-CGNR"/>
    <property type="match status" value="1"/>
</dbReference>
<dbReference type="EMBL" id="MQUQ01000001">
    <property type="protein sequence ID" value="OLZ57269.1"/>
    <property type="molecule type" value="Genomic_DNA"/>
</dbReference>
<dbReference type="InterPro" id="IPR023286">
    <property type="entry name" value="ABATE_dom_sf"/>
</dbReference>
<dbReference type="PANTHER" id="PTHR35525">
    <property type="entry name" value="BLL6575 PROTEIN"/>
    <property type="match status" value="1"/>
</dbReference>
<comment type="caution">
    <text evidence="2">The sequence shown here is derived from an EMBL/GenBank/DDBJ whole genome shotgun (WGS) entry which is preliminary data.</text>
</comment>
<accession>A0A1R0L3D5</accession>
<dbReference type="InterPro" id="IPR010852">
    <property type="entry name" value="ABATE"/>
</dbReference>
<dbReference type="SUPFAM" id="SSF160904">
    <property type="entry name" value="Jann2411-like"/>
    <property type="match status" value="1"/>
</dbReference>
<name>A0A1R0L3D5_9PSEU</name>
<dbReference type="OrthoDB" id="3211108at2"/>
<dbReference type="STRING" id="76021.BS329_00885"/>
<reference evidence="2 3" key="1">
    <citation type="submission" date="2016-01" db="EMBL/GenBank/DDBJ databases">
        <title>Amycolatopsis coloradensis genome sequencing and assembly.</title>
        <authorList>
            <person name="Mayilraj S."/>
        </authorList>
    </citation>
    <scope>NUCLEOTIDE SEQUENCE [LARGE SCALE GENOMIC DNA]</scope>
    <source>
        <strain evidence="2 3">DSM 44225</strain>
    </source>
</reference>
<organism evidence="2 3">
    <name type="scientific">Amycolatopsis coloradensis</name>
    <dbReference type="NCBI Taxonomy" id="76021"/>
    <lineage>
        <taxon>Bacteria</taxon>
        <taxon>Bacillati</taxon>
        <taxon>Actinomycetota</taxon>
        <taxon>Actinomycetes</taxon>
        <taxon>Pseudonocardiales</taxon>
        <taxon>Pseudonocardiaceae</taxon>
        <taxon>Amycolatopsis</taxon>
    </lineage>
</organism>
<proteinExistence type="predicted"/>
<gene>
    <name evidence="2" type="ORF">BS329_00885</name>
</gene>
<feature type="domain" description="Zinc finger CGNR" evidence="1">
    <location>
        <begin position="137"/>
        <end position="179"/>
    </location>
</feature>
<evidence type="ECO:0000259" key="1">
    <source>
        <dbReference type="Pfam" id="PF11706"/>
    </source>
</evidence>
<dbReference type="Pfam" id="PF07336">
    <property type="entry name" value="ABATE"/>
    <property type="match status" value="1"/>
</dbReference>
<protein>
    <recommendedName>
        <fullName evidence="1">Zinc finger CGNR domain-containing protein</fullName>
    </recommendedName>
</protein>
<dbReference type="Proteomes" id="UP000187486">
    <property type="component" value="Unassembled WGS sequence"/>
</dbReference>
<dbReference type="Gene3D" id="1.10.3300.10">
    <property type="entry name" value="Jann2411-like domain"/>
    <property type="match status" value="1"/>
</dbReference>
<evidence type="ECO:0000313" key="2">
    <source>
        <dbReference type="EMBL" id="OLZ57269.1"/>
    </source>
</evidence>
<evidence type="ECO:0000313" key="3">
    <source>
        <dbReference type="Proteomes" id="UP000187486"/>
    </source>
</evidence>
<dbReference type="PANTHER" id="PTHR35525:SF3">
    <property type="entry name" value="BLL6575 PROTEIN"/>
    <property type="match status" value="1"/>
</dbReference>
<keyword evidence="3" id="KW-1185">Reference proteome</keyword>
<sequence>MDGHWDGYDSVGGSVPLDLVNTVSWRRDPARRDDRLSTPVRLSEWVVLVGAGDERLEISEAVLETVKAFRETLYRVLVSDPPDAGPLRKSLVSAYRHAELAPSLPLRWTVPLVNDTALPHILALATEDLLRSGDLDRIRECEGPGCGWIFTDHTRNRSRRWCSSSDCGNRARAKRHYDKGARDKVPRD</sequence>